<name>A0A090KQ75_STRRB</name>
<evidence type="ECO:0000313" key="2">
    <source>
        <dbReference type="Proteomes" id="UP000035682"/>
    </source>
</evidence>
<dbReference type="WormBase" id="SRAE_X000128100">
    <property type="protein sequence ID" value="SRP01716"/>
    <property type="gene ID" value="WBGene00266848"/>
</dbReference>
<dbReference type="RefSeq" id="XP_024498745.1">
    <property type="nucleotide sequence ID" value="XM_024647185.1"/>
</dbReference>
<reference evidence="3" key="3">
    <citation type="submission" date="2020-12" db="UniProtKB">
        <authorList>
            <consortium name="WormBaseParasite"/>
        </authorList>
    </citation>
    <scope>IDENTIFICATION</scope>
</reference>
<keyword evidence="2" id="KW-1185">Reference proteome</keyword>
<reference evidence="1" key="1">
    <citation type="submission" date="2014-09" db="EMBL/GenBank/DDBJ databases">
        <authorList>
            <person name="Aslett A.Martin."/>
        </authorList>
    </citation>
    <scope>NUCLEOTIDE SEQUENCE</scope>
    <source>
        <strain evidence="1">ED321 Heterogonic</strain>
    </source>
</reference>
<dbReference type="WBParaSite" id="SRAE_X000128100.1">
    <property type="protein sequence ID" value="SRAE_X000128100.1"/>
    <property type="gene ID" value="WBGene00266848"/>
</dbReference>
<accession>A0A090KQ75</accession>
<dbReference type="EMBL" id="LN609396">
    <property type="protein sequence ID" value="CEF59534.1"/>
    <property type="molecule type" value="Genomic_DNA"/>
</dbReference>
<gene>
    <name evidence="1 3 4" type="ORF">SRAE_X000128100</name>
</gene>
<proteinExistence type="predicted"/>
<dbReference type="Proteomes" id="UP000035682">
    <property type="component" value="Unplaced"/>
</dbReference>
<dbReference type="GeneID" id="36384342"/>
<dbReference type="AlphaFoldDB" id="A0A090KQ75"/>
<dbReference type="CTD" id="36384342"/>
<reference evidence="2" key="2">
    <citation type="submission" date="2014-09" db="EMBL/GenBank/DDBJ databases">
        <authorList>
            <person name="Martin A.A."/>
        </authorList>
    </citation>
    <scope>NUCLEOTIDE SEQUENCE</scope>
    <source>
        <strain evidence="2">ED321</strain>
    </source>
</reference>
<protein>
    <submittedName>
        <fullName evidence="1 3">Uncharacterized protein</fullName>
    </submittedName>
</protein>
<evidence type="ECO:0000313" key="4">
    <source>
        <dbReference type="WormBase" id="SRAE_X000128100"/>
    </source>
</evidence>
<organism evidence="1">
    <name type="scientific">Strongyloides ratti</name>
    <name type="common">Parasitic roundworm</name>
    <dbReference type="NCBI Taxonomy" id="34506"/>
    <lineage>
        <taxon>Eukaryota</taxon>
        <taxon>Metazoa</taxon>
        <taxon>Ecdysozoa</taxon>
        <taxon>Nematoda</taxon>
        <taxon>Chromadorea</taxon>
        <taxon>Rhabditida</taxon>
        <taxon>Tylenchina</taxon>
        <taxon>Panagrolaimomorpha</taxon>
        <taxon>Strongyloidoidea</taxon>
        <taxon>Strongyloididae</taxon>
        <taxon>Strongyloides</taxon>
    </lineage>
</organism>
<evidence type="ECO:0000313" key="1">
    <source>
        <dbReference type="EMBL" id="CEF59534.1"/>
    </source>
</evidence>
<evidence type="ECO:0000313" key="3">
    <source>
        <dbReference type="WBParaSite" id="SRAE_X000128100.1"/>
    </source>
</evidence>
<sequence>MRNLCSRDLYLFAKRFNFACGKLYGVFLLQNKNVVSNFNRRNDALCTGGKVRRIADLYKENKNKKTVNVKKLATSE</sequence>